<evidence type="ECO:0000313" key="4">
    <source>
        <dbReference type="Proteomes" id="UP001175226"/>
    </source>
</evidence>
<keyword evidence="4" id="KW-1185">Reference proteome</keyword>
<dbReference type="EMBL" id="JAUEPT010000016">
    <property type="protein sequence ID" value="KAK0445576.1"/>
    <property type="molecule type" value="Genomic_DNA"/>
</dbReference>
<feature type="region of interest" description="Disordered" evidence="1">
    <location>
        <begin position="88"/>
        <end position="122"/>
    </location>
</feature>
<feature type="compositionally biased region" description="Basic and acidic residues" evidence="1">
    <location>
        <begin position="93"/>
        <end position="109"/>
    </location>
</feature>
<feature type="signal peptide" evidence="2">
    <location>
        <begin position="1"/>
        <end position="26"/>
    </location>
</feature>
<evidence type="ECO:0000256" key="1">
    <source>
        <dbReference type="SAM" id="MobiDB-lite"/>
    </source>
</evidence>
<accession>A0AA39MSL5</accession>
<name>A0AA39MSL5_9AGAR</name>
<comment type="caution">
    <text evidence="3">The sequence shown here is derived from an EMBL/GenBank/DDBJ whole genome shotgun (WGS) entry which is preliminary data.</text>
</comment>
<dbReference type="AlphaFoldDB" id="A0AA39MSL5"/>
<reference evidence="3" key="1">
    <citation type="submission" date="2023-06" db="EMBL/GenBank/DDBJ databases">
        <authorList>
            <consortium name="Lawrence Berkeley National Laboratory"/>
            <person name="Ahrendt S."/>
            <person name="Sahu N."/>
            <person name="Indic B."/>
            <person name="Wong-Bajracharya J."/>
            <person name="Merenyi Z."/>
            <person name="Ke H.-M."/>
            <person name="Monk M."/>
            <person name="Kocsube S."/>
            <person name="Drula E."/>
            <person name="Lipzen A."/>
            <person name="Balint B."/>
            <person name="Henrissat B."/>
            <person name="Andreopoulos B."/>
            <person name="Martin F.M."/>
            <person name="Harder C.B."/>
            <person name="Rigling D."/>
            <person name="Ford K.L."/>
            <person name="Foster G.D."/>
            <person name="Pangilinan J."/>
            <person name="Papanicolaou A."/>
            <person name="Barry K."/>
            <person name="LaButti K."/>
            <person name="Viragh M."/>
            <person name="Koriabine M."/>
            <person name="Yan M."/>
            <person name="Riley R."/>
            <person name="Champramary S."/>
            <person name="Plett K.L."/>
            <person name="Tsai I.J."/>
            <person name="Slot J."/>
            <person name="Sipos G."/>
            <person name="Plett J."/>
            <person name="Nagy L.G."/>
            <person name="Grigoriev I.V."/>
        </authorList>
    </citation>
    <scope>NUCLEOTIDE SEQUENCE</scope>
    <source>
        <strain evidence="3">FPL87.14</strain>
    </source>
</reference>
<gene>
    <name evidence="3" type="ORF">EV421DRAFT_331130</name>
</gene>
<sequence>MAIASLVSLSWIRLLHWPFKLPGASAMISKARFDCDSCARIRIYAIPVSKCGYVEAMIDQRRRDRPRPVRRVVHKLSNSRLRTRLETSLTVSEPRKSAKDYTDIRECHTQHPPQVPSQSTTRVSSICQTSALV</sequence>
<organism evidence="3 4">
    <name type="scientific">Armillaria borealis</name>
    <dbReference type="NCBI Taxonomy" id="47425"/>
    <lineage>
        <taxon>Eukaryota</taxon>
        <taxon>Fungi</taxon>
        <taxon>Dikarya</taxon>
        <taxon>Basidiomycota</taxon>
        <taxon>Agaricomycotina</taxon>
        <taxon>Agaricomycetes</taxon>
        <taxon>Agaricomycetidae</taxon>
        <taxon>Agaricales</taxon>
        <taxon>Marasmiineae</taxon>
        <taxon>Physalacriaceae</taxon>
        <taxon>Armillaria</taxon>
    </lineage>
</organism>
<protein>
    <recommendedName>
        <fullName evidence="5">Secreted protein</fullName>
    </recommendedName>
</protein>
<feature type="chain" id="PRO_5041215624" description="Secreted protein" evidence="2">
    <location>
        <begin position="27"/>
        <end position="133"/>
    </location>
</feature>
<dbReference type="Proteomes" id="UP001175226">
    <property type="component" value="Unassembled WGS sequence"/>
</dbReference>
<keyword evidence="2" id="KW-0732">Signal</keyword>
<evidence type="ECO:0000256" key="2">
    <source>
        <dbReference type="SAM" id="SignalP"/>
    </source>
</evidence>
<evidence type="ECO:0000313" key="3">
    <source>
        <dbReference type="EMBL" id="KAK0445576.1"/>
    </source>
</evidence>
<proteinExistence type="predicted"/>
<evidence type="ECO:0008006" key="5">
    <source>
        <dbReference type="Google" id="ProtNLM"/>
    </source>
</evidence>